<dbReference type="Pfam" id="PF03600">
    <property type="entry name" value="CitMHS"/>
    <property type="match status" value="1"/>
</dbReference>
<dbReference type="PROSITE" id="PS51202">
    <property type="entry name" value="RCK_C"/>
    <property type="match status" value="2"/>
</dbReference>
<dbReference type="EMBL" id="CP140153">
    <property type="protein sequence ID" value="WQH16051.1"/>
    <property type="molecule type" value="Genomic_DNA"/>
</dbReference>
<feature type="domain" description="RCK C-terminal" evidence="8">
    <location>
        <begin position="303"/>
        <end position="388"/>
    </location>
</feature>
<accession>A0ABZ0YV49</accession>
<feature type="transmembrane region" description="Helical" evidence="7">
    <location>
        <begin position="426"/>
        <end position="443"/>
    </location>
</feature>
<feature type="transmembrane region" description="Helical" evidence="7">
    <location>
        <begin position="172"/>
        <end position="197"/>
    </location>
</feature>
<keyword evidence="4" id="KW-0677">Repeat</keyword>
<feature type="transmembrane region" description="Helical" evidence="7">
    <location>
        <begin position="574"/>
        <end position="594"/>
    </location>
</feature>
<sequence>MTGDQILLFVILGLTLAGFAWGRLRYDVVALLALLATGLTGLVPPGAMFSGLSHPAVVTVAAVLILSRALLNAGVIDVLARRLTRVGDRPMVQVITLTSVVALSSGFINNVGALALFMPVAVWMARHAGRSPSFLLMPLAFGSLLGGTLTLIGTPPNIIIAAYRSDTGTSAFGMFDFLPVGLAITLVGVAFIALIGWRLTPRRDQPNDGDGLFEIENYLTELRVPESSAYAGRSVHELIESVADDTDVMVTALLREDERRRLPSTYEVLKPGDILLIEADSDGLEALIEVTGLELAAGESSESSQETDKTAGELTMAEAIVAPNSRLIGTSAGALDLRERYGVNVLAVARQGKRLKQRISHIRFLPGDILLLQGREENLPGAMSRLGCLPLASRGLNIARPRRVALGAGIFAAGLALVAFDLLPVTTALVGAAVAMVIAGLLPSDDAYRAIDMPVIVLLAAMLPVGQALETTGGSAMIAASLLGMADHLPAFLTLALLIIAVMLLSNIVNNAAAAVLAAPIAIQVAQGMNASADPFLMAVAIGASCAFLTPIGHQSNTLVMAPGGYHFGDYWRMGLPLSLLVVIVAVPMILWVWPLAG</sequence>
<keyword evidence="5 7" id="KW-1133">Transmembrane helix</keyword>
<dbReference type="Gene3D" id="3.30.70.1450">
    <property type="entry name" value="Regulator of K+ conductance, C-terminal domain"/>
    <property type="match status" value="2"/>
</dbReference>
<dbReference type="InterPro" id="IPR036721">
    <property type="entry name" value="RCK_C_sf"/>
</dbReference>
<keyword evidence="10" id="KW-1185">Reference proteome</keyword>
<evidence type="ECO:0000256" key="3">
    <source>
        <dbReference type="ARBA" id="ARBA00022692"/>
    </source>
</evidence>
<evidence type="ECO:0000256" key="6">
    <source>
        <dbReference type="ARBA" id="ARBA00023136"/>
    </source>
</evidence>
<feature type="transmembrane region" description="Helical" evidence="7">
    <location>
        <begin position="134"/>
        <end position="152"/>
    </location>
</feature>
<organism evidence="9 10">
    <name type="scientific">Guyparkeria halophila</name>
    <dbReference type="NCBI Taxonomy" id="47960"/>
    <lineage>
        <taxon>Bacteria</taxon>
        <taxon>Pseudomonadati</taxon>
        <taxon>Pseudomonadota</taxon>
        <taxon>Gammaproteobacteria</taxon>
        <taxon>Chromatiales</taxon>
        <taxon>Thioalkalibacteraceae</taxon>
        <taxon>Guyparkeria</taxon>
    </lineage>
</organism>
<name>A0ABZ0YV49_9GAMM</name>
<feature type="transmembrane region" description="Helical" evidence="7">
    <location>
        <begin position="7"/>
        <end position="24"/>
    </location>
</feature>
<dbReference type="PANTHER" id="PTHR43652">
    <property type="entry name" value="BASIC AMINO ACID ANTIPORTER YFCC-RELATED"/>
    <property type="match status" value="1"/>
</dbReference>
<feature type="transmembrane region" description="Helical" evidence="7">
    <location>
        <begin position="404"/>
        <end position="420"/>
    </location>
</feature>
<reference evidence="9 10" key="1">
    <citation type="submission" date="2023-11" db="EMBL/GenBank/DDBJ databases">
        <title>MicrobeMod: A computational toolkit for identifying prokaryotic methylation and restriction-modification with nanopore sequencing.</title>
        <authorList>
            <person name="Crits-Christoph A."/>
            <person name="Kang S.C."/>
            <person name="Lee H."/>
            <person name="Ostrov N."/>
        </authorList>
    </citation>
    <scope>NUCLEOTIDE SEQUENCE [LARGE SCALE GENOMIC DNA]</scope>
    <source>
        <strain evidence="9 10">ATCC 49870</strain>
    </source>
</reference>
<keyword evidence="3 7" id="KW-0812">Transmembrane</keyword>
<dbReference type="Proteomes" id="UP001327459">
    <property type="component" value="Chromosome"/>
</dbReference>
<dbReference type="PROSITE" id="PS01271">
    <property type="entry name" value="NA_SULFATE"/>
    <property type="match status" value="1"/>
</dbReference>
<dbReference type="Pfam" id="PF02080">
    <property type="entry name" value="TrkA_C"/>
    <property type="match status" value="2"/>
</dbReference>
<keyword evidence="6 7" id="KW-0472">Membrane</keyword>
<dbReference type="PANTHER" id="PTHR43652:SF2">
    <property type="entry name" value="BASIC AMINO ACID ANTIPORTER YFCC-RELATED"/>
    <property type="match status" value="1"/>
</dbReference>
<dbReference type="InterPro" id="IPR031312">
    <property type="entry name" value="Na/sul_symport_CS"/>
</dbReference>
<dbReference type="InterPro" id="IPR051679">
    <property type="entry name" value="DASS-Related_Transporters"/>
</dbReference>
<gene>
    <name evidence="9" type="ORF">SR882_09840</name>
</gene>
<protein>
    <submittedName>
        <fullName evidence="9">SLC13 family permease</fullName>
    </submittedName>
</protein>
<evidence type="ECO:0000313" key="9">
    <source>
        <dbReference type="EMBL" id="WQH16051.1"/>
    </source>
</evidence>
<feature type="transmembrane region" description="Helical" evidence="7">
    <location>
        <begin position="455"/>
        <end position="483"/>
    </location>
</feature>
<dbReference type="SUPFAM" id="SSF116726">
    <property type="entry name" value="TrkA C-terminal domain-like"/>
    <property type="match status" value="2"/>
</dbReference>
<proteinExistence type="predicted"/>
<evidence type="ECO:0000256" key="4">
    <source>
        <dbReference type="ARBA" id="ARBA00022737"/>
    </source>
</evidence>
<evidence type="ECO:0000256" key="2">
    <source>
        <dbReference type="ARBA" id="ARBA00022448"/>
    </source>
</evidence>
<feature type="transmembrane region" description="Helical" evidence="7">
    <location>
        <begin position="100"/>
        <end position="122"/>
    </location>
</feature>
<evidence type="ECO:0000259" key="8">
    <source>
        <dbReference type="PROSITE" id="PS51202"/>
    </source>
</evidence>
<dbReference type="RefSeq" id="WP_322521070.1">
    <property type="nucleotide sequence ID" value="NZ_CP140153.1"/>
</dbReference>
<feature type="transmembrane region" description="Helical" evidence="7">
    <location>
        <begin position="495"/>
        <end position="523"/>
    </location>
</feature>
<feature type="transmembrane region" description="Helical" evidence="7">
    <location>
        <begin position="56"/>
        <end position="80"/>
    </location>
</feature>
<evidence type="ECO:0000256" key="1">
    <source>
        <dbReference type="ARBA" id="ARBA00004141"/>
    </source>
</evidence>
<evidence type="ECO:0000256" key="7">
    <source>
        <dbReference type="SAM" id="Phobius"/>
    </source>
</evidence>
<keyword evidence="2" id="KW-0813">Transport</keyword>
<evidence type="ECO:0000256" key="5">
    <source>
        <dbReference type="ARBA" id="ARBA00022989"/>
    </source>
</evidence>
<comment type="subcellular location">
    <subcellularLocation>
        <location evidence="1">Membrane</location>
        <topology evidence="1">Multi-pass membrane protein</topology>
    </subcellularLocation>
</comment>
<dbReference type="InterPro" id="IPR006037">
    <property type="entry name" value="RCK_C"/>
</dbReference>
<evidence type="ECO:0000313" key="10">
    <source>
        <dbReference type="Proteomes" id="UP001327459"/>
    </source>
</evidence>
<feature type="transmembrane region" description="Helical" evidence="7">
    <location>
        <begin position="30"/>
        <end position="49"/>
    </location>
</feature>
<feature type="transmembrane region" description="Helical" evidence="7">
    <location>
        <begin position="535"/>
        <end position="554"/>
    </location>
</feature>
<feature type="domain" description="RCK C-terminal" evidence="8">
    <location>
        <begin position="207"/>
        <end position="293"/>
    </location>
</feature>
<dbReference type="InterPro" id="IPR004680">
    <property type="entry name" value="Cit_transptr-like_dom"/>
</dbReference>